<evidence type="ECO:0000256" key="5">
    <source>
        <dbReference type="ARBA" id="ARBA00023136"/>
    </source>
</evidence>
<evidence type="ECO:0000256" key="2">
    <source>
        <dbReference type="ARBA" id="ARBA00022475"/>
    </source>
</evidence>
<feature type="transmembrane region" description="Helical" evidence="6">
    <location>
        <begin position="149"/>
        <end position="170"/>
    </location>
</feature>
<dbReference type="Proteomes" id="UP001597277">
    <property type="component" value="Unassembled WGS sequence"/>
</dbReference>
<feature type="transmembrane region" description="Helical" evidence="6">
    <location>
        <begin position="377"/>
        <end position="396"/>
    </location>
</feature>
<dbReference type="PROSITE" id="PS50850">
    <property type="entry name" value="MFS"/>
    <property type="match status" value="1"/>
</dbReference>
<dbReference type="EMBL" id="JBHUEE010000008">
    <property type="protein sequence ID" value="MFD1719048.1"/>
    <property type="molecule type" value="Genomic_DNA"/>
</dbReference>
<feature type="transmembrane region" description="Helical" evidence="6">
    <location>
        <begin position="21"/>
        <end position="42"/>
    </location>
</feature>
<evidence type="ECO:0000259" key="7">
    <source>
        <dbReference type="PROSITE" id="PS50850"/>
    </source>
</evidence>
<dbReference type="Pfam" id="PF07690">
    <property type="entry name" value="MFS_1"/>
    <property type="match status" value="1"/>
</dbReference>
<feature type="transmembrane region" description="Helical" evidence="6">
    <location>
        <begin position="318"/>
        <end position="340"/>
    </location>
</feature>
<dbReference type="InterPro" id="IPR011701">
    <property type="entry name" value="MFS"/>
</dbReference>
<feature type="transmembrane region" description="Helical" evidence="6">
    <location>
        <begin position="110"/>
        <end position="137"/>
    </location>
</feature>
<proteinExistence type="predicted"/>
<evidence type="ECO:0000256" key="6">
    <source>
        <dbReference type="SAM" id="Phobius"/>
    </source>
</evidence>
<comment type="caution">
    <text evidence="8">The sequence shown here is derived from an EMBL/GenBank/DDBJ whole genome shotgun (WGS) entry which is preliminary data.</text>
</comment>
<name>A0ABW4L6G6_9MICO</name>
<feature type="transmembrane region" description="Helical" evidence="6">
    <location>
        <begin position="227"/>
        <end position="251"/>
    </location>
</feature>
<keyword evidence="5 6" id="KW-0472">Membrane</keyword>
<evidence type="ECO:0000256" key="3">
    <source>
        <dbReference type="ARBA" id="ARBA00022692"/>
    </source>
</evidence>
<dbReference type="InterPro" id="IPR020846">
    <property type="entry name" value="MFS_dom"/>
</dbReference>
<evidence type="ECO:0000313" key="8">
    <source>
        <dbReference type="EMBL" id="MFD1719048.1"/>
    </source>
</evidence>
<evidence type="ECO:0000256" key="4">
    <source>
        <dbReference type="ARBA" id="ARBA00022989"/>
    </source>
</evidence>
<dbReference type="PANTHER" id="PTHR23513:SF11">
    <property type="entry name" value="STAPHYLOFERRIN A TRANSPORTER"/>
    <property type="match status" value="1"/>
</dbReference>
<keyword evidence="3 6" id="KW-0812">Transmembrane</keyword>
<feature type="transmembrane region" description="Helical" evidence="6">
    <location>
        <begin position="85"/>
        <end position="104"/>
    </location>
</feature>
<reference evidence="9" key="1">
    <citation type="journal article" date="2019" name="Int. J. Syst. Evol. Microbiol.">
        <title>The Global Catalogue of Microorganisms (GCM) 10K type strain sequencing project: providing services to taxonomists for standard genome sequencing and annotation.</title>
        <authorList>
            <consortium name="The Broad Institute Genomics Platform"/>
            <consortium name="The Broad Institute Genome Sequencing Center for Infectious Disease"/>
            <person name="Wu L."/>
            <person name="Ma J."/>
        </authorList>
    </citation>
    <scope>NUCLEOTIDE SEQUENCE [LARGE SCALE GENOMIC DNA]</scope>
    <source>
        <strain evidence="9">JCM 17130</strain>
    </source>
</reference>
<feature type="transmembrane region" description="Helical" evidence="6">
    <location>
        <begin position="54"/>
        <end position="73"/>
    </location>
</feature>
<evidence type="ECO:0000256" key="1">
    <source>
        <dbReference type="ARBA" id="ARBA00004651"/>
    </source>
</evidence>
<dbReference type="Gene3D" id="1.20.1250.20">
    <property type="entry name" value="MFS general substrate transporter like domains"/>
    <property type="match status" value="1"/>
</dbReference>
<feature type="domain" description="Major facilitator superfamily (MFS) profile" evidence="7">
    <location>
        <begin position="1"/>
        <end position="406"/>
    </location>
</feature>
<feature type="transmembrane region" description="Helical" evidence="6">
    <location>
        <begin position="352"/>
        <end position="371"/>
    </location>
</feature>
<keyword evidence="4 6" id="KW-1133">Transmembrane helix</keyword>
<feature type="transmembrane region" description="Helical" evidence="6">
    <location>
        <begin position="176"/>
        <end position="196"/>
    </location>
</feature>
<evidence type="ECO:0000313" key="9">
    <source>
        <dbReference type="Proteomes" id="UP001597277"/>
    </source>
</evidence>
<keyword evidence="2" id="KW-1003">Cell membrane</keyword>
<feature type="transmembrane region" description="Helical" evidence="6">
    <location>
        <begin position="293"/>
        <end position="312"/>
    </location>
</feature>
<dbReference type="InterPro" id="IPR036259">
    <property type="entry name" value="MFS_trans_sf"/>
</dbReference>
<keyword evidence="9" id="KW-1185">Reference proteome</keyword>
<dbReference type="PANTHER" id="PTHR23513">
    <property type="entry name" value="INTEGRAL MEMBRANE EFFLUX PROTEIN-RELATED"/>
    <property type="match status" value="1"/>
</dbReference>
<sequence length="406" mass="41740">MSTEHSMGMDMTNGYPKSLQAWLIASFGLELGVAALAFAMTWTASAYGPDTASAVLTLTLAPTVVLGLLGGLLADRLGPRRTMIASILGLVAISVILAAVAWGAGTSPALLFVIAALMGTASAFFRPASAVFARLFVADRELGTAMARVGMAGQLARTIGPPLGGLLIGMLTLAGVAWIGAAGAAVMLCVLLLIRVPRRVQPSDVRLGVRGILDAMSAVRLRRDVPALLASVAIIAGAVIPVVALGIPLAARERGWSASEAGLIEAGWIAGGLVCTAWFGWKGTLTNAWKPMFVGPIVITLGLGLLAIAPRWEVAVSSTVLVGAGVVLFTAHAFPTYVLLAPATMLSRFQSLLLFVQQAPQLVVAPLVGFAGEALGMGAVIGAFGALALPASLLVVSNRSLRDFRM</sequence>
<gene>
    <name evidence="8" type="ORF">ACFSE6_14480</name>
</gene>
<protein>
    <submittedName>
        <fullName evidence="8">MFS transporter</fullName>
    </submittedName>
</protein>
<organism evidence="8 9">
    <name type="scientific">Georgenia deserti</name>
    <dbReference type="NCBI Taxonomy" id="2093781"/>
    <lineage>
        <taxon>Bacteria</taxon>
        <taxon>Bacillati</taxon>
        <taxon>Actinomycetota</taxon>
        <taxon>Actinomycetes</taxon>
        <taxon>Micrococcales</taxon>
        <taxon>Bogoriellaceae</taxon>
        <taxon>Georgenia</taxon>
    </lineage>
</organism>
<accession>A0ABW4L6G6</accession>
<feature type="transmembrane region" description="Helical" evidence="6">
    <location>
        <begin position="263"/>
        <end position="281"/>
    </location>
</feature>
<dbReference type="RefSeq" id="WP_388008560.1">
    <property type="nucleotide sequence ID" value="NZ_JBHUEE010000008.1"/>
</dbReference>
<dbReference type="SUPFAM" id="SSF103473">
    <property type="entry name" value="MFS general substrate transporter"/>
    <property type="match status" value="1"/>
</dbReference>
<comment type="subcellular location">
    <subcellularLocation>
        <location evidence="1">Cell membrane</location>
        <topology evidence="1">Multi-pass membrane protein</topology>
    </subcellularLocation>
</comment>